<gene>
    <name evidence="2" type="ORF">C451_18403</name>
</gene>
<reference evidence="2 3" key="1">
    <citation type="journal article" date="2014" name="PLoS Genet.">
        <title>Phylogenetically driven sequencing of extremely halophilic archaea reveals strategies for static and dynamic osmo-response.</title>
        <authorList>
            <person name="Becker E.A."/>
            <person name="Seitzer P.M."/>
            <person name="Tritt A."/>
            <person name="Larsen D."/>
            <person name="Krusor M."/>
            <person name="Yao A.I."/>
            <person name="Wu D."/>
            <person name="Madern D."/>
            <person name="Eisen J.A."/>
            <person name="Darling A.E."/>
            <person name="Facciotti M.T."/>
        </authorList>
    </citation>
    <scope>NUCLEOTIDE SEQUENCE [LARGE SCALE GENOMIC DNA]</scope>
    <source>
        <strain evidence="2 3">JCM 13552</strain>
    </source>
</reference>
<evidence type="ECO:0000256" key="1">
    <source>
        <dbReference type="SAM" id="MobiDB-lite"/>
    </source>
</evidence>
<proteinExistence type="predicted"/>
<organism evidence="2 3">
    <name type="scientific">Halococcus thailandensis JCM 13552</name>
    <dbReference type="NCBI Taxonomy" id="1227457"/>
    <lineage>
        <taxon>Archaea</taxon>
        <taxon>Methanobacteriati</taxon>
        <taxon>Methanobacteriota</taxon>
        <taxon>Stenosarchaea group</taxon>
        <taxon>Halobacteria</taxon>
        <taxon>Halobacteriales</taxon>
        <taxon>Halococcaceae</taxon>
        <taxon>Halococcus</taxon>
    </lineage>
</organism>
<evidence type="ECO:0000313" key="3">
    <source>
        <dbReference type="Proteomes" id="UP000011680"/>
    </source>
</evidence>
<dbReference type="Proteomes" id="UP000011680">
    <property type="component" value="Unassembled WGS sequence"/>
</dbReference>
<dbReference type="AlphaFoldDB" id="M0MYR8"/>
<accession>M0MYR8</accession>
<dbReference type="RefSeq" id="WP_007742800.1">
    <property type="nucleotide sequence ID" value="NZ_AOMF01000174.1"/>
</dbReference>
<comment type="caution">
    <text evidence="2">The sequence shown here is derived from an EMBL/GenBank/DDBJ whole genome shotgun (WGS) entry which is preliminary data.</text>
</comment>
<keyword evidence="3" id="KW-1185">Reference proteome</keyword>
<evidence type="ECO:0000313" key="2">
    <source>
        <dbReference type="EMBL" id="EMA49535.1"/>
    </source>
</evidence>
<dbReference type="OrthoDB" id="346458at2157"/>
<dbReference type="EMBL" id="AOMF01000174">
    <property type="protein sequence ID" value="EMA49535.1"/>
    <property type="molecule type" value="Genomic_DNA"/>
</dbReference>
<feature type="region of interest" description="Disordered" evidence="1">
    <location>
        <begin position="40"/>
        <end position="62"/>
    </location>
</feature>
<name>M0MYR8_9EURY</name>
<protein>
    <submittedName>
        <fullName evidence="2">Uncharacterized protein</fullName>
    </submittedName>
</protein>
<sequence length="189" mass="21815">MRKTLEISDETFDTLNELGGTFDTLDEVLQKLIRDAGHEELLDKDNDEEGDNGNSNTMSAHDRKERFIKSLKEDEQVLNVEKIKRSAWKVKTRKGKKIVWIHYHCDFEFFGGSWEVNHNLEDRGDLIHLFLGPQSEDYYVVPDSDLHSGKFVVYDTKDGGNWKFSTKRGEPKNLEALESEYSSLGLITN</sequence>